<feature type="compositionally biased region" description="Polar residues" evidence="1">
    <location>
        <begin position="57"/>
        <end position="72"/>
    </location>
</feature>
<feature type="region of interest" description="Disordered" evidence="1">
    <location>
        <begin position="53"/>
        <end position="72"/>
    </location>
</feature>
<feature type="region of interest" description="Disordered" evidence="1">
    <location>
        <begin position="80"/>
        <end position="131"/>
    </location>
</feature>
<protein>
    <submittedName>
        <fullName evidence="2">Uncharacterized protein</fullName>
    </submittedName>
</protein>
<name>A0A368KWZ3_9BACT</name>
<proteinExistence type="predicted"/>
<organism evidence="2 3">
    <name type="scientific">Bremerella cremea</name>
    <dbReference type="NCBI Taxonomy" id="1031537"/>
    <lineage>
        <taxon>Bacteria</taxon>
        <taxon>Pseudomonadati</taxon>
        <taxon>Planctomycetota</taxon>
        <taxon>Planctomycetia</taxon>
        <taxon>Pirellulales</taxon>
        <taxon>Pirellulaceae</taxon>
        <taxon>Bremerella</taxon>
    </lineage>
</organism>
<dbReference type="Proteomes" id="UP000253562">
    <property type="component" value="Unassembled WGS sequence"/>
</dbReference>
<feature type="region of interest" description="Disordered" evidence="1">
    <location>
        <begin position="1"/>
        <end position="23"/>
    </location>
</feature>
<dbReference type="RefSeq" id="WP_114367929.1">
    <property type="nucleotide sequence ID" value="NZ_QPEX01000010.1"/>
</dbReference>
<evidence type="ECO:0000256" key="1">
    <source>
        <dbReference type="SAM" id="MobiDB-lite"/>
    </source>
</evidence>
<evidence type="ECO:0000313" key="3">
    <source>
        <dbReference type="Proteomes" id="UP000253562"/>
    </source>
</evidence>
<accession>A0A368KWZ3</accession>
<evidence type="ECO:0000313" key="2">
    <source>
        <dbReference type="EMBL" id="RCS54866.1"/>
    </source>
</evidence>
<gene>
    <name evidence="2" type="ORF">DTL42_07075</name>
</gene>
<comment type="caution">
    <text evidence="2">The sequence shown here is derived from an EMBL/GenBank/DDBJ whole genome shotgun (WGS) entry which is preliminary data.</text>
</comment>
<feature type="compositionally biased region" description="Polar residues" evidence="1">
    <location>
        <begin position="80"/>
        <end position="105"/>
    </location>
</feature>
<sequence length="131" mass="14501">MSKQQPNDHTNQKPEKPKIGQGAIAAFGRQGFKELGNIIAAFPGHSPLVEEPGQMARATQQSISRQTGASQPVHFYQSQPETHSTMNTPEPNQAEVQMANDQQPSILDDLVQHAQQQAEFQEPEQEQEMGQ</sequence>
<feature type="compositionally biased region" description="Acidic residues" evidence="1">
    <location>
        <begin position="121"/>
        <end position="131"/>
    </location>
</feature>
<dbReference type="EMBL" id="QPEX01000010">
    <property type="protein sequence ID" value="RCS54866.1"/>
    <property type="molecule type" value="Genomic_DNA"/>
</dbReference>
<dbReference type="OrthoDB" id="291524at2"/>
<dbReference type="AlphaFoldDB" id="A0A368KWZ3"/>
<reference evidence="2 3" key="1">
    <citation type="submission" date="2018-07" db="EMBL/GenBank/DDBJ databases">
        <title>Comparative genomes isolates from brazilian mangrove.</title>
        <authorList>
            <person name="De Araujo J.E."/>
            <person name="Taketani R.G."/>
            <person name="Silva M.C.P."/>
            <person name="Lourenco M.V."/>
            <person name="Oliveira V.M."/>
            <person name="Andreote F.D."/>
        </authorList>
    </citation>
    <scope>NUCLEOTIDE SEQUENCE [LARGE SCALE GENOMIC DNA]</scope>
    <source>
        <strain evidence="2 3">HEX PRIS-MGV</strain>
    </source>
</reference>